<keyword evidence="1" id="KW-1133">Transmembrane helix</keyword>
<sequence length="267" mass="28086">MSGIAGGVGIASAALPQSVHYDTGMAPWWVAVAAAGIALLPRRYCGWVAAVLFLWGAGGVVLDAFRAFFWVTGIPAGSFAEVDWPGAARRMTCLVAAAVLSTGLLRGGESRHVWGSSWLGYAAFAAGFPYPMLKLYWSLGGSLARPAVYNEGMPVMELFCLVAGAAVSLALVQSWGRRLPRVVVLIPAWFATGVLINMGALMVFGITSQALGITDGPVDFDDASSLLGVGAVYLSWLVFGLTLGGATWAYQRTTRPIASIIPETVRL</sequence>
<reference evidence="3" key="1">
    <citation type="journal article" date="2019" name="Int. J. Syst. Evol. Microbiol.">
        <title>The Global Catalogue of Microorganisms (GCM) 10K type strain sequencing project: providing services to taxonomists for standard genome sequencing and annotation.</title>
        <authorList>
            <consortium name="The Broad Institute Genomics Platform"/>
            <consortium name="The Broad Institute Genome Sequencing Center for Infectious Disease"/>
            <person name="Wu L."/>
            <person name="Ma J."/>
        </authorList>
    </citation>
    <scope>NUCLEOTIDE SEQUENCE [LARGE SCALE GENOMIC DNA]</scope>
    <source>
        <strain evidence="3">JCM 14969</strain>
    </source>
</reference>
<proteinExistence type="predicted"/>
<keyword evidence="1" id="KW-0812">Transmembrane</keyword>
<protein>
    <submittedName>
        <fullName evidence="2">Uncharacterized protein</fullName>
    </submittedName>
</protein>
<gene>
    <name evidence="2" type="ORF">GCM10009789_09580</name>
</gene>
<comment type="caution">
    <text evidence="2">The sequence shown here is derived from an EMBL/GenBank/DDBJ whole genome shotgun (WGS) entry which is preliminary data.</text>
</comment>
<evidence type="ECO:0000313" key="3">
    <source>
        <dbReference type="Proteomes" id="UP001500393"/>
    </source>
</evidence>
<dbReference type="Proteomes" id="UP001500393">
    <property type="component" value="Unassembled WGS sequence"/>
</dbReference>
<feature type="transmembrane region" description="Helical" evidence="1">
    <location>
        <begin position="26"/>
        <end position="41"/>
    </location>
</feature>
<dbReference type="EMBL" id="BAAAOS010000007">
    <property type="protein sequence ID" value="GAA1558236.1"/>
    <property type="molecule type" value="Genomic_DNA"/>
</dbReference>
<feature type="transmembrane region" description="Helical" evidence="1">
    <location>
        <begin position="153"/>
        <end position="172"/>
    </location>
</feature>
<feature type="transmembrane region" description="Helical" evidence="1">
    <location>
        <begin position="88"/>
        <end position="105"/>
    </location>
</feature>
<name>A0ABP4NF58_9ACTN</name>
<accession>A0ABP4NF58</accession>
<evidence type="ECO:0000313" key="2">
    <source>
        <dbReference type="EMBL" id="GAA1558236.1"/>
    </source>
</evidence>
<feature type="transmembrane region" description="Helical" evidence="1">
    <location>
        <begin position="184"/>
        <end position="206"/>
    </location>
</feature>
<keyword evidence="3" id="KW-1185">Reference proteome</keyword>
<feature type="transmembrane region" description="Helical" evidence="1">
    <location>
        <begin position="48"/>
        <end position="68"/>
    </location>
</feature>
<evidence type="ECO:0000256" key="1">
    <source>
        <dbReference type="SAM" id="Phobius"/>
    </source>
</evidence>
<feature type="transmembrane region" description="Helical" evidence="1">
    <location>
        <begin position="112"/>
        <end position="133"/>
    </location>
</feature>
<keyword evidence="1" id="KW-0472">Membrane</keyword>
<feature type="transmembrane region" description="Helical" evidence="1">
    <location>
        <begin position="226"/>
        <end position="250"/>
    </location>
</feature>
<organism evidence="2 3">
    <name type="scientific">Kribbella sancticallisti</name>
    <dbReference type="NCBI Taxonomy" id="460087"/>
    <lineage>
        <taxon>Bacteria</taxon>
        <taxon>Bacillati</taxon>
        <taxon>Actinomycetota</taxon>
        <taxon>Actinomycetes</taxon>
        <taxon>Propionibacteriales</taxon>
        <taxon>Kribbellaceae</taxon>
        <taxon>Kribbella</taxon>
    </lineage>
</organism>